<feature type="compositionally biased region" description="Basic residues" evidence="1">
    <location>
        <begin position="138"/>
        <end position="149"/>
    </location>
</feature>
<evidence type="ECO:0000313" key="2">
    <source>
        <dbReference type="Proteomes" id="UP000008854"/>
    </source>
</evidence>
<feature type="region of interest" description="Disordered" evidence="1">
    <location>
        <begin position="268"/>
        <end position="298"/>
    </location>
</feature>
<feature type="region of interest" description="Disordered" evidence="1">
    <location>
        <begin position="454"/>
        <end position="474"/>
    </location>
</feature>
<dbReference type="STRING" id="6183.A0A3Q0KLR6"/>
<reference evidence="2" key="1">
    <citation type="journal article" date="2012" name="PLoS Negl. Trop. Dis.">
        <title>A systematically improved high quality genome and transcriptome of the human blood fluke Schistosoma mansoni.</title>
        <authorList>
            <person name="Protasio A.V."/>
            <person name="Tsai I.J."/>
            <person name="Babbage A."/>
            <person name="Nichol S."/>
            <person name="Hunt M."/>
            <person name="Aslett M.A."/>
            <person name="De Silva N."/>
            <person name="Velarde G.S."/>
            <person name="Anderson T.J."/>
            <person name="Clark R.C."/>
            <person name="Davidson C."/>
            <person name="Dillon G.P."/>
            <person name="Holroyd N.E."/>
            <person name="LoVerde P.T."/>
            <person name="Lloyd C."/>
            <person name="McQuillan J."/>
            <person name="Oliveira G."/>
            <person name="Otto T.D."/>
            <person name="Parker-Manuel S.J."/>
            <person name="Quail M.A."/>
            <person name="Wilson R.A."/>
            <person name="Zerlotini A."/>
            <person name="Dunne D.W."/>
            <person name="Berriman M."/>
        </authorList>
    </citation>
    <scope>NUCLEOTIDE SEQUENCE [LARGE SCALE GENOMIC DNA]</scope>
    <source>
        <strain evidence="2">Puerto Rican</strain>
    </source>
</reference>
<keyword evidence="2" id="KW-1185">Reference proteome</keyword>
<accession>A0A3Q0KLR6</accession>
<feature type="region of interest" description="Disordered" evidence="1">
    <location>
        <begin position="137"/>
        <end position="161"/>
    </location>
</feature>
<dbReference type="InParanoid" id="A0A3Q0KLR6"/>
<dbReference type="WBParaSite" id="Smp_131290.1">
    <property type="protein sequence ID" value="Smp_131290.1"/>
    <property type="gene ID" value="Smp_131290"/>
</dbReference>
<proteinExistence type="predicted"/>
<feature type="compositionally biased region" description="Basic and acidic residues" evidence="1">
    <location>
        <begin position="580"/>
        <end position="597"/>
    </location>
</feature>
<sequence>MLRKAIDSMLILLRFDERKDYYNSIPQNWLWNSTFVDSSFPINTTTTTTTNTTTTNNISSTNSNMNCDNLITTFNNIDHLTTPLLTDSKEFLYRKNDYNNNNTTYNNNSSKNNNKITRAKSISNRNSMIHYSNVNYNKRSKRNNNNHNHKCNEKRTKRRNQFNHIRLHSYDENIQNYYHEDGEFSTDVTYLPLSELNHSLDPLKVSKKTTVYTTTTNTFNTTTTTTYNHNSNTQTSKLTVDEGIKKDNFNSPSLPIVLHPPSQIVQRNLEAPSSSSCSSTSPSSSSSSGSTKQINNPDLIINNHSNLIFKNVNKNKQNQMDNFHLLINDHNINNRNQQVTQNYPFQGQQEVTLATQNNNNNHNNNIFKECMTDCLKLNHSQQGSYRTPVISDNTDPLLINNPIATTTTTTTTTPITTTTTTTTPIATTFTNDITIHSLIHNHLSSNIHLNTSRSNSGQTLIDHNNLKQNHNPSKSYRVRKLPRKRRSNSLIDQHLIQSFPSCNSCFHRASSASASSSSLNNWSKYQKHWLFTFYNFDDEHNIKEDDTALVHSVFAVVAARLRQKHNGSKSIIKKVSEYEKLSQDHDDNHKNNHENKSKSNQTNKQIHQHIRLASYISNDIPKQSKSKEINNKDEQQLWRLCIKWNPKDLSNKSTLNPTNTYDNNNNISNENTHQFKLKKTHIFATLGTEIDKTSVYSDHSTVSLISLDIHGIDRLEKKRQSFQHHKYSQKRLIQQYINDTKQKSIICSVCQRLINVNSNEQALSVLYDNRKMNNMGQMNMNNDLISEQIRTDQISFDKRYKGKCKLNQNSNSQSHEIHDYPSYCLTKCNNIQYKRNSCHILTNHNINWEKFKHDYNTTTTNNTTYNNPIQYRDYYYYPRKIPDNIDHDQFNYGSKLWINSLDQTISTSMLHCQQCLYNKLNKGCNKQGYLNGSCNNNNNSNELSKVHIKSNCIHGNSNSVMYCCNQCKQWFIPLWNQLYYSRNKRHISKDDNLIHRSYNHHCYHRSSSQPLTKHERIIQNHLSKNNRYNYNNSDTIQCSTVQHRIPINQQSYKRQSKHRHRRTKRRAKSHLPIQRFISNDTNNQVNDTSIQFNHYKLESYRSQKEIDCQPVVNNSDKFIVDPFLDPYEHLINLKQDHKLKHHNRKYLGQLNVQEWLDKTITSNY</sequence>
<reference evidence="3" key="2">
    <citation type="submission" date="2018-12" db="UniProtKB">
        <authorList>
            <consortium name="WormBaseParasite"/>
        </authorList>
    </citation>
    <scope>IDENTIFICATION</scope>
    <source>
        <strain evidence="3">Puerto Rican</strain>
    </source>
</reference>
<protein>
    <submittedName>
        <fullName evidence="3">RING-type domain-containing protein</fullName>
    </submittedName>
</protein>
<evidence type="ECO:0000256" key="1">
    <source>
        <dbReference type="SAM" id="MobiDB-lite"/>
    </source>
</evidence>
<dbReference type="AlphaFoldDB" id="A0A3Q0KLR6"/>
<name>A0A3Q0KLR6_SCHMA</name>
<feature type="region of interest" description="Disordered" evidence="1">
    <location>
        <begin position="580"/>
        <end position="605"/>
    </location>
</feature>
<feature type="region of interest" description="Disordered" evidence="1">
    <location>
        <begin position="1050"/>
        <end position="1069"/>
    </location>
</feature>
<organism evidence="2 3">
    <name type="scientific">Schistosoma mansoni</name>
    <name type="common">Blood fluke</name>
    <dbReference type="NCBI Taxonomy" id="6183"/>
    <lineage>
        <taxon>Eukaryota</taxon>
        <taxon>Metazoa</taxon>
        <taxon>Spiralia</taxon>
        <taxon>Lophotrochozoa</taxon>
        <taxon>Platyhelminthes</taxon>
        <taxon>Trematoda</taxon>
        <taxon>Digenea</taxon>
        <taxon>Strigeidida</taxon>
        <taxon>Schistosomatoidea</taxon>
        <taxon>Schistosomatidae</taxon>
        <taxon>Schistosoma</taxon>
    </lineage>
</organism>
<dbReference type="Proteomes" id="UP000008854">
    <property type="component" value="Unassembled WGS sequence"/>
</dbReference>
<evidence type="ECO:0000313" key="3">
    <source>
        <dbReference type="WBParaSite" id="Smp_131290.1"/>
    </source>
</evidence>
<feature type="compositionally biased region" description="Low complexity" evidence="1">
    <location>
        <begin position="273"/>
        <end position="290"/>
    </location>
</feature>
<feature type="compositionally biased region" description="Basic residues" evidence="1">
    <location>
        <begin position="1054"/>
        <end position="1069"/>
    </location>
</feature>